<proteinExistence type="inferred from homology"/>
<protein>
    <submittedName>
        <fullName evidence="5">ABC transporter substrate-binding protein</fullName>
    </submittedName>
</protein>
<evidence type="ECO:0000256" key="2">
    <source>
        <dbReference type="ARBA" id="ARBA00022448"/>
    </source>
</evidence>
<dbReference type="PROSITE" id="PS51257">
    <property type="entry name" value="PROKAR_LIPOPROTEIN"/>
    <property type="match status" value="1"/>
</dbReference>
<organism evidence="5 6">
    <name type="scientific">Paenibacillus agaridevorans</name>
    <dbReference type="NCBI Taxonomy" id="171404"/>
    <lineage>
        <taxon>Bacteria</taxon>
        <taxon>Bacillati</taxon>
        <taxon>Bacillota</taxon>
        <taxon>Bacilli</taxon>
        <taxon>Bacillales</taxon>
        <taxon>Paenibacillaceae</taxon>
        <taxon>Paenibacillus</taxon>
    </lineage>
</organism>
<reference evidence="5 6" key="1">
    <citation type="submission" date="2017-08" db="EMBL/GenBank/DDBJ databases">
        <title>Substantial Increase in Enzyme Production by Combined Drug-Resistance Mutations in Paenibacillus agaridevorans.</title>
        <authorList>
            <person name="Tanaka Y."/>
            <person name="Funane K."/>
            <person name="Hosaka T."/>
            <person name="Shiwa Y."/>
            <person name="Fujita N."/>
            <person name="Miyazaki T."/>
            <person name="Yoshikawa H."/>
            <person name="Murakami K."/>
            <person name="Kasahara K."/>
            <person name="Inaoka T."/>
            <person name="Hiraga Y."/>
            <person name="Ochi K."/>
        </authorList>
    </citation>
    <scope>NUCLEOTIDE SEQUENCE [LARGE SCALE GENOMIC DNA]</scope>
    <source>
        <strain evidence="5 6">T-3040</strain>
    </source>
</reference>
<dbReference type="GO" id="GO:0042956">
    <property type="term" value="P:maltodextrin transmembrane transport"/>
    <property type="evidence" value="ECO:0007669"/>
    <property type="project" value="TreeGrafter"/>
</dbReference>
<evidence type="ECO:0000313" key="5">
    <source>
        <dbReference type="EMBL" id="GBG06952.1"/>
    </source>
</evidence>
<comment type="caution">
    <text evidence="5">The sequence shown here is derived from an EMBL/GenBank/DDBJ whole genome shotgun (WGS) entry which is preliminary data.</text>
</comment>
<name>A0A2R5EK10_9BACL</name>
<dbReference type="GO" id="GO:0055052">
    <property type="term" value="C:ATP-binding cassette (ABC) transporter complex, substrate-binding subunit-containing"/>
    <property type="evidence" value="ECO:0007669"/>
    <property type="project" value="TreeGrafter"/>
</dbReference>
<dbReference type="GO" id="GO:0015768">
    <property type="term" value="P:maltose transport"/>
    <property type="evidence" value="ECO:0007669"/>
    <property type="project" value="TreeGrafter"/>
</dbReference>
<keyword evidence="6" id="KW-1185">Reference proteome</keyword>
<comment type="similarity">
    <text evidence="1">Belongs to the bacterial solute-binding protein 1 family.</text>
</comment>
<evidence type="ECO:0000313" key="6">
    <source>
        <dbReference type="Proteomes" id="UP000245202"/>
    </source>
</evidence>
<dbReference type="PANTHER" id="PTHR30061:SF50">
    <property type="entry name" value="MALTOSE_MALTODEXTRIN-BINDING PERIPLASMIC PROTEIN"/>
    <property type="match status" value="1"/>
</dbReference>
<dbReference type="RefSeq" id="WP_181376484.1">
    <property type="nucleotide sequence ID" value="NZ_BDQX01000068.1"/>
</dbReference>
<sequence>MFARAKNTSVKKRISAGLAVAMLTVVLGACGGGGNGEATPSQSAGQSAESEGKQEVTLSMLIDSSNNEQNSAILNRAAEIASQNSDKYIIKVRLDTVPSTDMDKKVDVLAAGSNLPDLVASGPKAVWMKRGLLADLTEWFNASPLNGDYMYPSLLEEGRNGGKLYSVPIKADSIFLIYNKDLLEKAGIENTDFDSITWDEWVAMLEQIKQSGLKAANGKEVKGFTFRISTYETAPFIFSAGGEFFTQDGTQAVFGSPEAADGLAKLKSLVTAGYADKPETDYANWMSVFFNENAAFTITGGWSLTSYEEGGLDLGKLGFSTVPKIANSTSIFGPGLSFSVFESSKHKEAATELLTAIYSPDIYKQWLELTAGIPVLKSLSDDPQFANNPIKPVLSEQLNNIKPIHSDNAPSFWTKYDQLLEKVILTDTDINSQQQSLQTAIQQEIQDNLK</sequence>
<dbReference type="GO" id="GO:1901982">
    <property type="term" value="F:maltose binding"/>
    <property type="evidence" value="ECO:0007669"/>
    <property type="project" value="TreeGrafter"/>
</dbReference>
<feature type="chain" id="PRO_5038705800" evidence="4">
    <location>
        <begin position="32"/>
        <end position="450"/>
    </location>
</feature>
<dbReference type="SUPFAM" id="SSF53850">
    <property type="entry name" value="Periplasmic binding protein-like II"/>
    <property type="match status" value="1"/>
</dbReference>
<dbReference type="EMBL" id="BDQX01000068">
    <property type="protein sequence ID" value="GBG06952.1"/>
    <property type="molecule type" value="Genomic_DNA"/>
</dbReference>
<dbReference type="Proteomes" id="UP000245202">
    <property type="component" value="Unassembled WGS sequence"/>
</dbReference>
<evidence type="ECO:0000256" key="4">
    <source>
        <dbReference type="SAM" id="SignalP"/>
    </source>
</evidence>
<evidence type="ECO:0000256" key="3">
    <source>
        <dbReference type="ARBA" id="ARBA00022729"/>
    </source>
</evidence>
<dbReference type="Pfam" id="PF13416">
    <property type="entry name" value="SBP_bac_8"/>
    <property type="match status" value="1"/>
</dbReference>
<keyword evidence="2" id="KW-0813">Transport</keyword>
<dbReference type="PANTHER" id="PTHR30061">
    <property type="entry name" value="MALTOSE-BINDING PERIPLASMIC PROTEIN"/>
    <property type="match status" value="1"/>
</dbReference>
<dbReference type="InterPro" id="IPR006059">
    <property type="entry name" value="SBP"/>
</dbReference>
<dbReference type="AlphaFoldDB" id="A0A2R5EK10"/>
<feature type="signal peptide" evidence="4">
    <location>
        <begin position="1"/>
        <end position="31"/>
    </location>
</feature>
<evidence type="ECO:0000256" key="1">
    <source>
        <dbReference type="ARBA" id="ARBA00008520"/>
    </source>
</evidence>
<dbReference type="Gene3D" id="3.40.190.10">
    <property type="entry name" value="Periplasmic binding protein-like II"/>
    <property type="match status" value="2"/>
</dbReference>
<accession>A0A2R5EK10</accession>
<gene>
    <name evidence="5" type="ORF">PAT3040_01494</name>
</gene>
<keyword evidence="3 4" id="KW-0732">Signal</keyword>